<dbReference type="Proteomes" id="UP000886814">
    <property type="component" value="Unassembled WGS sequence"/>
</dbReference>
<feature type="transmembrane region" description="Helical" evidence="6">
    <location>
        <begin position="64"/>
        <end position="84"/>
    </location>
</feature>
<dbReference type="CDD" id="cd06174">
    <property type="entry name" value="MFS"/>
    <property type="match status" value="1"/>
</dbReference>
<accession>A0A9D1TE52</accession>
<comment type="caution">
    <text evidence="8">The sequence shown here is derived from an EMBL/GenBank/DDBJ whole genome shotgun (WGS) entry which is preliminary data.</text>
</comment>
<feature type="transmembrane region" description="Helical" evidence="6">
    <location>
        <begin position="231"/>
        <end position="250"/>
    </location>
</feature>
<keyword evidence="2" id="KW-0813">Transport</keyword>
<evidence type="ECO:0000313" key="9">
    <source>
        <dbReference type="Proteomes" id="UP000886814"/>
    </source>
</evidence>
<feature type="transmembrane region" description="Helical" evidence="6">
    <location>
        <begin position="96"/>
        <end position="117"/>
    </location>
</feature>
<sequence>MKKNLCLLYGIAFLQGMVFYSPASVLYRQAAGLDIFQISVIESISLFLCFALEIPWGILADRIGYRLTMGLCCFFYFISKIIFWKAWSFQDFLLERIFLSIAVSGLSGVDITLLYLYAPEGKSQKVFGIYEGLGTGGLLTASVCFSLFLKNSWRRAALLTAAAYGLAFILALFLGEAKPERSKVSLTKTDKKALKLSPSFLFTVSPSFFLFLFGAGLLGETRQYITVFLNQPQYIACGLSAGTIALLYVLTQIAGMTGPWSDFLTRKLGIPLFSACCFLCPALLCLVLAHTRSPLCSAVCILGIQGSVSLFLPLQSELQNREISNPHRAAVLSLQAMFLELTSAALEPVFGSLAQQSLSLAFTAGAFFCGGGFLLFLLWYRYSFGKHRKLSK</sequence>
<evidence type="ECO:0000256" key="3">
    <source>
        <dbReference type="ARBA" id="ARBA00022692"/>
    </source>
</evidence>
<organism evidence="8 9">
    <name type="scientific">Candidatus Blautia stercorigallinarum</name>
    <dbReference type="NCBI Taxonomy" id="2838501"/>
    <lineage>
        <taxon>Bacteria</taxon>
        <taxon>Bacillati</taxon>
        <taxon>Bacillota</taxon>
        <taxon>Clostridia</taxon>
        <taxon>Lachnospirales</taxon>
        <taxon>Lachnospiraceae</taxon>
        <taxon>Blautia</taxon>
    </lineage>
</organism>
<dbReference type="SUPFAM" id="SSF103473">
    <property type="entry name" value="MFS general substrate transporter"/>
    <property type="match status" value="1"/>
</dbReference>
<name>A0A9D1TE52_9FIRM</name>
<dbReference type="PROSITE" id="PS50850">
    <property type="entry name" value="MFS"/>
    <property type="match status" value="1"/>
</dbReference>
<feature type="transmembrane region" description="Helical" evidence="6">
    <location>
        <begin position="33"/>
        <end position="52"/>
    </location>
</feature>
<dbReference type="Gene3D" id="1.20.1250.20">
    <property type="entry name" value="MFS general substrate transporter like domains"/>
    <property type="match status" value="1"/>
</dbReference>
<gene>
    <name evidence="8" type="ORF">H9747_00015</name>
</gene>
<feature type="transmembrane region" description="Helical" evidence="6">
    <location>
        <begin position="358"/>
        <end position="380"/>
    </location>
</feature>
<feature type="transmembrane region" description="Helical" evidence="6">
    <location>
        <begin position="155"/>
        <end position="175"/>
    </location>
</feature>
<keyword evidence="4 6" id="KW-1133">Transmembrane helix</keyword>
<evidence type="ECO:0000313" key="8">
    <source>
        <dbReference type="EMBL" id="HIV37379.1"/>
    </source>
</evidence>
<dbReference type="InterPro" id="IPR053160">
    <property type="entry name" value="MFS_DHA3_Transporter"/>
</dbReference>
<evidence type="ECO:0000256" key="5">
    <source>
        <dbReference type="ARBA" id="ARBA00023136"/>
    </source>
</evidence>
<dbReference type="GO" id="GO:0005886">
    <property type="term" value="C:plasma membrane"/>
    <property type="evidence" value="ECO:0007669"/>
    <property type="project" value="UniProtKB-SubCell"/>
</dbReference>
<dbReference type="EMBL" id="DXIQ01000001">
    <property type="protein sequence ID" value="HIV37379.1"/>
    <property type="molecule type" value="Genomic_DNA"/>
</dbReference>
<keyword evidence="3 6" id="KW-0812">Transmembrane</keyword>
<feature type="transmembrane region" description="Helical" evidence="6">
    <location>
        <begin position="270"/>
        <end position="289"/>
    </location>
</feature>
<dbReference type="PANTHER" id="PTHR23530">
    <property type="entry name" value="TRANSPORT PROTEIN-RELATED"/>
    <property type="match status" value="1"/>
</dbReference>
<dbReference type="AlphaFoldDB" id="A0A9D1TE52"/>
<evidence type="ECO:0000256" key="1">
    <source>
        <dbReference type="ARBA" id="ARBA00004651"/>
    </source>
</evidence>
<reference evidence="8" key="2">
    <citation type="submission" date="2021-04" db="EMBL/GenBank/DDBJ databases">
        <authorList>
            <person name="Gilroy R."/>
        </authorList>
    </citation>
    <scope>NUCLEOTIDE SEQUENCE</scope>
    <source>
        <strain evidence="8">CHK195-9823</strain>
    </source>
</reference>
<keyword evidence="5 6" id="KW-0472">Membrane</keyword>
<protein>
    <submittedName>
        <fullName evidence="8">MFS transporter</fullName>
    </submittedName>
</protein>
<dbReference type="InterPro" id="IPR020846">
    <property type="entry name" value="MFS_dom"/>
</dbReference>
<feature type="transmembrane region" description="Helical" evidence="6">
    <location>
        <begin position="196"/>
        <end position="219"/>
    </location>
</feature>
<proteinExistence type="predicted"/>
<dbReference type="Pfam" id="PF07690">
    <property type="entry name" value="MFS_1"/>
    <property type="match status" value="1"/>
</dbReference>
<evidence type="ECO:0000256" key="6">
    <source>
        <dbReference type="SAM" id="Phobius"/>
    </source>
</evidence>
<dbReference type="InterPro" id="IPR036259">
    <property type="entry name" value="MFS_trans_sf"/>
</dbReference>
<feature type="domain" description="Major facilitator superfamily (MFS) profile" evidence="7">
    <location>
        <begin position="1"/>
        <end position="389"/>
    </location>
</feature>
<comment type="subcellular location">
    <subcellularLocation>
        <location evidence="1">Cell membrane</location>
        <topology evidence="1">Multi-pass membrane protein</topology>
    </subcellularLocation>
</comment>
<dbReference type="GO" id="GO:0022857">
    <property type="term" value="F:transmembrane transporter activity"/>
    <property type="evidence" value="ECO:0007669"/>
    <property type="project" value="InterPro"/>
</dbReference>
<reference evidence="8" key="1">
    <citation type="journal article" date="2021" name="PeerJ">
        <title>Extensive microbial diversity within the chicken gut microbiome revealed by metagenomics and culture.</title>
        <authorList>
            <person name="Gilroy R."/>
            <person name="Ravi A."/>
            <person name="Getino M."/>
            <person name="Pursley I."/>
            <person name="Horton D.L."/>
            <person name="Alikhan N.F."/>
            <person name="Baker D."/>
            <person name="Gharbi K."/>
            <person name="Hall N."/>
            <person name="Watson M."/>
            <person name="Adriaenssens E.M."/>
            <person name="Foster-Nyarko E."/>
            <person name="Jarju S."/>
            <person name="Secka A."/>
            <person name="Antonio M."/>
            <person name="Oren A."/>
            <person name="Chaudhuri R.R."/>
            <person name="La Ragione R."/>
            <person name="Hildebrand F."/>
            <person name="Pallen M.J."/>
        </authorList>
    </citation>
    <scope>NUCLEOTIDE SEQUENCE</scope>
    <source>
        <strain evidence="8">CHK195-9823</strain>
    </source>
</reference>
<dbReference type="InterPro" id="IPR011701">
    <property type="entry name" value="MFS"/>
</dbReference>
<evidence type="ECO:0000259" key="7">
    <source>
        <dbReference type="PROSITE" id="PS50850"/>
    </source>
</evidence>
<evidence type="ECO:0000256" key="2">
    <source>
        <dbReference type="ARBA" id="ARBA00022448"/>
    </source>
</evidence>
<dbReference type="PANTHER" id="PTHR23530:SF1">
    <property type="entry name" value="PERMEASE, MAJOR FACILITATOR SUPERFAMILY-RELATED"/>
    <property type="match status" value="1"/>
</dbReference>
<evidence type="ECO:0000256" key="4">
    <source>
        <dbReference type="ARBA" id="ARBA00022989"/>
    </source>
</evidence>
<feature type="transmembrane region" description="Helical" evidence="6">
    <location>
        <begin position="129"/>
        <end position="149"/>
    </location>
</feature>